<dbReference type="EMBL" id="JACQCQ010000008">
    <property type="protein sequence ID" value="MBI3627501.1"/>
    <property type="molecule type" value="Genomic_DNA"/>
</dbReference>
<accession>A0A9D6LR29</accession>
<evidence type="ECO:0000313" key="1">
    <source>
        <dbReference type="EMBL" id="MBI3627501.1"/>
    </source>
</evidence>
<comment type="caution">
    <text evidence="1">The sequence shown here is derived from an EMBL/GenBank/DDBJ whole genome shotgun (WGS) entry which is preliminary data.</text>
</comment>
<gene>
    <name evidence="1" type="ORF">HY220_02000</name>
</gene>
<organism evidence="1 2">
    <name type="scientific">Candidatus Sungiibacteriota bacterium</name>
    <dbReference type="NCBI Taxonomy" id="2750080"/>
    <lineage>
        <taxon>Bacteria</taxon>
        <taxon>Candidatus Sungiibacteriota</taxon>
    </lineage>
</organism>
<name>A0A9D6LR29_9BACT</name>
<evidence type="ECO:0000313" key="2">
    <source>
        <dbReference type="Proteomes" id="UP000808388"/>
    </source>
</evidence>
<protein>
    <submittedName>
        <fullName evidence="1">Uncharacterized protein</fullName>
    </submittedName>
</protein>
<dbReference type="Proteomes" id="UP000808388">
    <property type="component" value="Unassembled WGS sequence"/>
</dbReference>
<proteinExistence type="predicted"/>
<dbReference type="AlphaFoldDB" id="A0A9D6LR29"/>
<reference evidence="1" key="1">
    <citation type="submission" date="2020-07" db="EMBL/GenBank/DDBJ databases">
        <title>Huge and variable diversity of episymbiotic CPR bacteria and DPANN archaea in groundwater ecosystems.</title>
        <authorList>
            <person name="He C.Y."/>
            <person name="Keren R."/>
            <person name="Whittaker M."/>
            <person name="Farag I.F."/>
            <person name="Doudna J."/>
            <person name="Cate J.H.D."/>
            <person name="Banfield J.F."/>
        </authorList>
    </citation>
    <scope>NUCLEOTIDE SEQUENCE</scope>
    <source>
        <strain evidence="1">NC_groundwater_972_Pr1_S-0.2um_49_27</strain>
    </source>
</reference>
<sequence length="50" mass="5504">MKKIMSQNLYPPKFFSYDNLLFQGGHTAAEKLGWVLLAAATFATAGTLQI</sequence>